<comment type="caution">
    <text evidence="1">The sequence shown here is derived from an EMBL/GenBank/DDBJ whole genome shotgun (WGS) entry which is preliminary data.</text>
</comment>
<evidence type="ECO:0000313" key="2">
    <source>
        <dbReference type="Proteomes" id="UP001501759"/>
    </source>
</evidence>
<proteinExistence type="predicted"/>
<dbReference type="EMBL" id="BAABKB010000023">
    <property type="protein sequence ID" value="GAA5023531.1"/>
    <property type="molecule type" value="Genomic_DNA"/>
</dbReference>
<protein>
    <submittedName>
        <fullName evidence="1">Uncharacterized protein</fullName>
    </submittedName>
</protein>
<sequence>MVAQPPSAASALEQKAAAATWKTPSWCTVATQDKNVPPAALHFVPCAGA</sequence>
<evidence type="ECO:0000313" key="1">
    <source>
        <dbReference type="EMBL" id="GAA5023531.1"/>
    </source>
</evidence>
<organism evidence="1 2">
    <name type="scientific">Streptomyces siamensis</name>
    <dbReference type="NCBI Taxonomy" id="1274986"/>
    <lineage>
        <taxon>Bacteria</taxon>
        <taxon>Bacillati</taxon>
        <taxon>Actinomycetota</taxon>
        <taxon>Actinomycetes</taxon>
        <taxon>Kitasatosporales</taxon>
        <taxon>Streptomycetaceae</taxon>
        <taxon>Streptomyces</taxon>
    </lineage>
</organism>
<dbReference type="Proteomes" id="UP001501759">
    <property type="component" value="Unassembled WGS sequence"/>
</dbReference>
<name>A0ABP9J9U4_9ACTN</name>
<gene>
    <name evidence="1" type="ORF">GCM10023335_56370</name>
</gene>
<keyword evidence="2" id="KW-1185">Reference proteome</keyword>
<reference evidence="2" key="1">
    <citation type="journal article" date="2019" name="Int. J. Syst. Evol. Microbiol.">
        <title>The Global Catalogue of Microorganisms (GCM) 10K type strain sequencing project: providing services to taxonomists for standard genome sequencing and annotation.</title>
        <authorList>
            <consortium name="The Broad Institute Genomics Platform"/>
            <consortium name="The Broad Institute Genome Sequencing Center for Infectious Disease"/>
            <person name="Wu L."/>
            <person name="Ma J."/>
        </authorList>
    </citation>
    <scope>NUCLEOTIDE SEQUENCE [LARGE SCALE GENOMIC DNA]</scope>
    <source>
        <strain evidence="2">JCM 18409</strain>
    </source>
</reference>
<accession>A0ABP9J9U4</accession>